<dbReference type="Proteomes" id="UP000533476">
    <property type="component" value="Unassembled WGS sequence"/>
</dbReference>
<name>A0A7Y0Q1E7_9FIRM</name>
<dbReference type="GO" id="GO:0016301">
    <property type="term" value="F:kinase activity"/>
    <property type="evidence" value="ECO:0007669"/>
    <property type="project" value="UniProtKB-KW"/>
</dbReference>
<dbReference type="EMBL" id="JABBVZ010000007">
    <property type="protein sequence ID" value="NMP21377.1"/>
    <property type="molecule type" value="Genomic_DNA"/>
</dbReference>
<evidence type="ECO:0000256" key="5">
    <source>
        <dbReference type="ARBA" id="ARBA00022840"/>
    </source>
</evidence>
<keyword evidence="6" id="KW-0119">Carbohydrate metabolism</keyword>
<evidence type="ECO:0000259" key="7">
    <source>
        <dbReference type="Pfam" id="PF07005"/>
    </source>
</evidence>
<dbReference type="SUPFAM" id="SSF142764">
    <property type="entry name" value="YgbK-like"/>
    <property type="match status" value="1"/>
</dbReference>
<dbReference type="InterPro" id="IPR031475">
    <property type="entry name" value="NBD_C"/>
</dbReference>
<evidence type="ECO:0000256" key="3">
    <source>
        <dbReference type="ARBA" id="ARBA00022741"/>
    </source>
</evidence>
<keyword evidence="3" id="KW-0547">Nucleotide-binding</keyword>
<proteinExistence type="inferred from homology"/>
<evidence type="ECO:0000256" key="4">
    <source>
        <dbReference type="ARBA" id="ARBA00022777"/>
    </source>
</evidence>
<keyword evidence="4 9" id="KW-0418">Kinase</keyword>
<dbReference type="GO" id="GO:0005524">
    <property type="term" value="F:ATP binding"/>
    <property type="evidence" value="ECO:0007669"/>
    <property type="project" value="UniProtKB-KW"/>
</dbReference>
<dbReference type="AlphaFoldDB" id="A0A7Y0Q1E7"/>
<dbReference type="RefSeq" id="WP_169096671.1">
    <property type="nucleotide sequence ID" value="NZ_JABBVZ010000007.1"/>
</dbReference>
<keyword evidence="5" id="KW-0067">ATP-binding</keyword>
<evidence type="ECO:0000256" key="1">
    <source>
        <dbReference type="ARBA" id="ARBA00005715"/>
    </source>
</evidence>
<evidence type="ECO:0000259" key="8">
    <source>
        <dbReference type="Pfam" id="PF17042"/>
    </source>
</evidence>
<feature type="domain" description="Four-carbon acid sugar kinase N-terminal" evidence="7">
    <location>
        <begin position="2"/>
        <end position="209"/>
    </location>
</feature>
<keyword evidence="2" id="KW-0808">Transferase</keyword>
<reference evidence="9 10" key="1">
    <citation type="submission" date="2020-04" db="EMBL/GenBank/DDBJ databases">
        <authorList>
            <person name="Zhang R."/>
            <person name="Schippers A."/>
        </authorList>
    </citation>
    <scope>NUCLEOTIDE SEQUENCE [LARGE SCALE GENOMIC DNA]</scope>
    <source>
        <strain evidence="9 10">DSM 109850</strain>
    </source>
</reference>
<evidence type="ECO:0000256" key="6">
    <source>
        <dbReference type="ARBA" id="ARBA00023277"/>
    </source>
</evidence>
<sequence length="394" mass="42690">MIAVWADDLSGALDTAIVFQHHQRTRVFPEIPLSLPRSADVAVIHIESRHVSPEGIAGRFRTIPAALLSADHHYLKVDSTLRGPVGAMVDAFLDALPRYRGAVICPAFPQNHRTVLNGRLFVEGRPAHRTELAHDPKNPVATDDIATMLAPLTNRPIIALRSTALENSKDVGGIFIADAVSMEDLQRLAALVAANPHLLPVGSAGWAAPLARQWATDAPPPETKRPCFDRIVAVVGSRHPASRRQVDQVRQNPEWEIHENPDIPPATAKHHIFVTPSETQSNPDADLNRFAHAVKAILLQPSARTVVVSTGGDTTLALVRHLRIKALTPLEELEPGVVLSQSGGRVPIHLVTKSGAFGTPDFFPELAHKLSVPGDAQHSTTYTVSNDTSIRGDY</sequence>
<dbReference type="InterPro" id="IPR010737">
    <property type="entry name" value="4-carb_acid_sugar_kinase_N"/>
</dbReference>
<protein>
    <submittedName>
        <fullName evidence="9">Four-carbon acid sugar kinase family protein</fullName>
    </submittedName>
</protein>
<comment type="caution">
    <text evidence="9">The sequence shown here is derived from an EMBL/GenBank/DDBJ whole genome shotgun (WGS) entry which is preliminary data.</text>
</comment>
<evidence type="ECO:0000313" key="9">
    <source>
        <dbReference type="EMBL" id="NMP21377.1"/>
    </source>
</evidence>
<dbReference type="Pfam" id="PF17042">
    <property type="entry name" value="NBD_C"/>
    <property type="match status" value="1"/>
</dbReference>
<gene>
    <name evidence="9" type="ORF">HIJ39_03270</name>
</gene>
<comment type="similarity">
    <text evidence="1">Belongs to the four-carbon acid sugar kinase family.</text>
</comment>
<organism evidence="9 10">
    <name type="scientific">Sulfobacillus harzensis</name>
    <dbReference type="NCBI Taxonomy" id="2729629"/>
    <lineage>
        <taxon>Bacteria</taxon>
        <taxon>Bacillati</taxon>
        <taxon>Bacillota</taxon>
        <taxon>Clostridia</taxon>
        <taxon>Eubacteriales</taxon>
        <taxon>Clostridiales Family XVII. Incertae Sedis</taxon>
        <taxon>Sulfobacillus</taxon>
    </lineage>
</organism>
<dbReference type="Pfam" id="PF07005">
    <property type="entry name" value="SBD_N"/>
    <property type="match status" value="1"/>
</dbReference>
<dbReference type="Gene3D" id="3.40.50.10840">
    <property type="entry name" value="Putative sugar-binding, N-terminal domain"/>
    <property type="match status" value="1"/>
</dbReference>
<keyword evidence="10" id="KW-1185">Reference proteome</keyword>
<feature type="domain" description="Four-carbon acid sugar kinase nucleotide binding" evidence="8">
    <location>
        <begin position="290"/>
        <end position="363"/>
    </location>
</feature>
<evidence type="ECO:0000313" key="10">
    <source>
        <dbReference type="Proteomes" id="UP000533476"/>
    </source>
</evidence>
<evidence type="ECO:0000256" key="2">
    <source>
        <dbReference type="ARBA" id="ARBA00022679"/>
    </source>
</evidence>
<dbReference type="Gene3D" id="3.40.980.20">
    <property type="entry name" value="Four-carbon acid sugar kinase, nucleotide binding domain"/>
    <property type="match status" value="1"/>
</dbReference>
<dbReference type="InterPro" id="IPR042213">
    <property type="entry name" value="NBD_C_sf"/>
</dbReference>
<dbReference type="InterPro" id="IPR037051">
    <property type="entry name" value="4-carb_acid_sugar_kinase_N_sf"/>
</dbReference>
<accession>A0A7Y0Q1E7</accession>